<dbReference type="Gene3D" id="3.30.300.30">
    <property type="match status" value="1"/>
</dbReference>
<dbReference type="PANTHER" id="PTHR44845:SF6">
    <property type="entry name" value="BETA-ALANINE-ACTIVATING ENZYME"/>
    <property type="match status" value="1"/>
</dbReference>
<dbReference type="InterPro" id="IPR010071">
    <property type="entry name" value="AA_adenyl_dom"/>
</dbReference>
<dbReference type="AlphaFoldDB" id="A0A379Z9V2"/>
<dbReference type="PROSITE" id="PS00012">
    <property type="entry name" value="PHOSPHOPANTETHEINE"/>
    <property type="match status" value="1"/>
</dbReference>
<feature type="domain" description="Carrier" evidence="4">
    <location>
        <begin position="502"/>
        <end position="577"/>
    </location>
</feature>
<evidence type="ECO:0000313" key="6">
    <source>
        <dbReference type="Proteomes" id="UP000255529"/>
    </source>
</evidence>
<sequence length="756" mass="83352">MAQSVLDYFIQQVTYSPEALAIVSHNKRLTYRQLDDASDQLCGYLQQQGVRPGDCVPLIALRTAEFPIGILAILKAGASYIPIDARYPEKRIQDILRQSASNTIILSNLSIDLGIKSPGVQAFAIDNITSNEPLPLELIKPQGDETAYIIFTSGTTGNPKGVMIAHHSLLNIVLWHNQKFAMNHTSRSTLIAGIGFDVAQWEIWAALTSGGTLYLPEEETRLQPSALLDFFAHHQITHAFVPTVLVAEIVSAPQPENLALRYLFTAGEKLNPVDLSGVSYPLVDYYGPTEATIFATWNLVSCATQHAPATIGRPVADTEIFILDDNLQPVSGQQPGELYISGSCLARGYLNDSPLTAEKFITPAHFAGKRLYRSGDRARWLPDHRVQFLGRIDDQIKIRGNRVELGEIESVMVQVTGVKAAVAAVTQPQDPANKQIVAFLVADRNDAGVIERVKQHLKTTLPSYFLPAEYRLLDRLPINANGKTDKAALLALSRADQPPAAETLTGSRQTLAAIWCQLLGTENIRAEDNFFDIGGHSLLAAKLATAIAQQIGVKVYVRDIYEYPTINRLAQALDERSGHALPAVDSEPVRALQDDVWLPADLTINPHYGVWQISSPRAILLTGATGFIGAHLLAELLTTTRAELYCLVREHSRISPQQRLDEILTRYQIALSPEQRGRIHLVPGDMAERDFALSPERYRELSPAGRYHLSFGKRGELYPTLFLYETRQCAGAARNHSLCRASAHQTTDVDVDDFGL</sequence>
<dbReference type="InterPro" id="IPR000873">
    <property type="entry name" value="AMP-dep_synth/lig_dom"/>
</dbReference>
<dbReference type="Gene3D" id="3.40.50.720">
    <property type="entry name" value="NAD(P)-binding Rossmann-like Domain"/>
    <property type="match status" value="1"/>
</dbReference>
<dbReference type="SMART" id="SM00823">
    <property type="entry name" value="PKS_PP"/>
    <property type="match status" value="1"/>
</dbReference>
<dbReference type="InterPro" id="IPR036291">
    <property type="entry name" value="NAD(P)-bd_dom_sf"/>
</dbReference>
<dbReference type="Proteomes" id="UP000255529">
    <property type="component" value="Unassembled WGS sequence"/>
</dbReference>
<gene>
    <name evidence="5" type="primary">lgrD_1</name>
    <name evidence="5" type="ORF">NCTC11544_01811</name>
</gene>
<dbReference type="InterPro" id="IPR006162">
    <property type="entry name" value="Ppantetheine_attach_site"/>
</dbReference>
<dbReference type="EMBL" id="UGYN01000002">
    <property type="protein sequence ID" value="SUI57316.1"/>
    <property type="molecule type" value="Genomic_DNA"/>
</dbReference>
<dbReference type="PROSITE" id="PS00455">
    <property type="entry name" value="AMP_BINDING"/>
    <property type="match status" value="1"/>
</dbReference>
<dbReference type="InterPro" id="IPR013120">
    <property type="entry name" value="FAR_NAD-bd"/>
</dbReference>
<dbReference type="PRINTS" id="PR00154">
    <property type="entry name" value="AMPBINDING"/>
</dbReference>
<dbReference type="Gene3D" id="1.10.1200.10">
    <property type="entry name" value="ACP-like"/>
    <property type="match status" value="1"/>
</dbReference>
<dbReference type="FunFam" id="3.40.50.980:FF:000001">
    <property type="entry name" value="Non-ribosomal peptide synthetase"/>
    <property type="match status" value="1"/>
</dbReference>
<dbReference type="GO" id="GO:0031177">
    <property type="term" value="F:phosphopantetheine binding"/>
    <property type="evidence" value="ECO:0007669"/>
    <property type="project" value="InterPro"/>
</dbReference>
<dbReference type="SUPFAM" id="SSF51735">
    <property type="entry name" value="NAD(P)-binding Rossmann-fold domains"/>
    <property type="match status" value="1"/>
</dbReference>
<organism evidence="5 6">
    <name type="scientific">Serratia quinivorans</name>
    <dbReference type="NCBI Taxonomy" id="137545"/>
    <lineage>
        <taxon>Bacteria</taxon>
        <taxon>Pseudomonadati</taxon>
        <taxon>Pseudomonadota</taxon>
        <taxon>Gammaproteobacteria</taxon>
        <taxon>Enterobacterales</taxon>
        <taxon>Yersiniaceae</taxon>
        <taxon>Serratia</taxon>
    </lineage>
</organism>
<protein>
    <submittedName>
        <fullName evidence="5">Linear gramicidin synthase subunit D</fullName>
    </submittedName>
</protein>
<reference evidence="5 6" key="1">
    <citation type="submission" date="2018-06" db="EMBL/GenBank/DDBJ databases">
        <authorList>
            <consortium name="Pathogen Informatics"/>
            <person name="Doyle S."/>
        </authorList>
    </citation>
    <scope>NUCLEOTIDE SEQUENCE [LARGE SCALE GENOMIC DNA]</scope>
    <source>
        <strain evidence="5 6">NCTC11544</strain>
    </source>
</reference>
<evidence type="ECO:0000313" key="5">
    <source>
        <dbReference type="EMBL" id="SUI57316.1"/>
    </source>
</evidence>
<dbReference type="SUPFAM" id="SSF56801">
    <property type="entry name" value="Acetyl-CoA synthetase-like"/>
    <property type="match status" value="1"/>
</dbReference>
<dbReference type="InterPro" id="IPR020459">
    <property type="entry name" value="AMP-binding"/>
</dbReference>
<dbReference type="SUPFAM" id="SSF47336">
    <property type="entry name" value="ACP-like"/>
    <property type="match status" value="1"/>
</dbReference>
<name>A0A379Z9V2_9GAMM</name>
<proteinExistence type="predicted"/>
<dbReference type="FunFam" id="1.10.1200.10:FF:000005">
    <property type="entry name" value="Nonribosomal peptide synthetase 1"/>
    <property type="match status" value="1"/>
</dbReference>
<dbReference type="Pfam" id="PF07993">
    <property type="entry name" value="NAD_binding_4"/>
    <property type="match status" value="1"/>
</dbReference>
<dbReference type="InterPro" id="IPR036736">
    <property type="entry name" value="ACP-like_sf"/>
</dbReference>
<dbReference type="Pfam" id="PF00550">
    <property type="entry name" value="PP-binding"/>
    <property type="match status" value="1"/>
</dbReference>
<keyword evidence="3" id="KW-0597">Phosphoprotein</keyword>
<dbReference type="Gene3D" id="3.40.50.980">
    <property type="match status" value="2"/>
</dbReference>
<dbReference type="Pfam" id="PF13193">
    <property type="entry name" value="AMP-binding_C"/>
    <property type="match status" value="1"/>
</dbReference>
<dbReference type="Gene3D" id="2.30.38.10">
    <property type="entry name" value="Luciferase, Domain 3"/>
    <property type="match status" value="1"/>
</dbReference>
<dbReference type="NCBIfam" id="TIGR01733">
    <property type="entry name" value="AA-adenyl-dom"/>
    <property type="match status" value="1"/>
</dbReference>
<dbReference type="PANTHER" id="PTHR44845">
    <property type="entry name" value="CARRIER DOMAIN-CONTAINING PROTEIN"/>
    <property type="match status" value="1"/>
</dbReference>
<dbReference type="InterPro" id="IPR025110">
    <property type="entry name" value="AMP-bd_C"/>
</dbReference>
<dbReference type="InterPro" id="IPR045851">
    <property type="entry name" value="AMP-bd_C_sf"/>
</dbReference>
<dbReference type="InterPro" id="IPR009081">
    <property type="entry name" value="PP-bd_ACP"/>
</dbReference>
<keyword evidence="2" id="KW-0596">Phosphopantetheine</keyword>
<dbReference type="SMART" id="SM01294">
    <property type="entry name" value="PKS_PP_betabranch"/>
    <property type="match status" value="1"/>
</dbReference>
<evidence type="ECO:0000256" key="1">
    <source>
        <dbReference type="ARBA" id="ARBA00001957"/>
    </source>
</evidence>
<accession>A0A379Z9V2</accession>
<dbReference type="InterPro" id="IPR020845">
    <property type="entry name" value="AMP-binding_CS"/>
</dbReference>
<evidence type="ECO:0000256" key="3">
    <source>
        <dbReference type="ARBA" id="ARBA00022553"/>
    </source>
</evidence>
<comment type="cofactor">
    <cofactor evidence="1">
        <name>pantetheine 4'-phosphate</name>
        <dbReference type="ChEBI" id="CHEBI:47942"/>
    </cofactor>
</comment>
<evidence type="ECO:0000259" key="4">
    <source>
        <dbReference type="PROSITE" id="PS50075"/>
    </source>
</evidence>
<dbReference type="PROSITE" id="PS50075">
    <property type="entry name" value="CARRIER"/>
    <property type="match status" value="1"/>
</dbReference>
<evidence type="ECO:0000256" key="2">
    <source>
        <dbReference type="ARBA" id="ARBA00022450"/>
    </source>
</evidence>
<dbReference type="Pfam" id="PF00501">
    <property type="entry name" value="AMP-binding"/>
    <property type="match status" value="1"/>
</dbReference>
<dbReference type="InterPro" id="IPR020806">
    <property type="entry name" value="PKS_PP-bd"/>
</dbReference>
<dbReference type="CDD" id="cd05930">
    <property type="entry name" value="A_NRPS"/>
    <property type="match status" value="1"/>
</dbReference>